<evidence type="ECO:0000256" key="1">
    <source>
        <dbReference type="SAM" id="Phobius"/>
    </source>
</evidence>
<dbReference type="EMBL" id="BOPF01000038">
    <property type="protein sequence ID" value="GIJ50702.1"/>
    <property type="molecule type" value="Genomic_DNA"/>
</dbReference>
<dbReference type="RefSeq" id="WP_203904129.1">
    <property type="nucleotide sequence ID" value="NZ_BOPF01000038.1"/>
</dbReference>
<name>A0A8J3YU50_9ACTN</name>
<reference evidence="2" key="1">
    <citation type="submission" date="2021-01" db="EMBL/GenBank/DDBJ databases">
        <title>Whole genome shotgun sequence of Virgisporangium aliadipatigenens NBRC 105644.</title>
        <authorList>
            <person name="Komaki H."/>
            <person name="Tamura T."/>
        </authorList>
    </citation>
    <scope>NUCLEOTIDE SEQUENCE</scope>
    <source>
        <strain evidence="2">NBRC 105644</strain>
    </source>
</reference>
<keyword evidence="3" id="KW-1185">Reference proteome</keyword>
<comment type="caution">
    <text evidence="2">The sequence shown here is derived from an EMBL/GenBank/DDBJ whole genome shotgun (WGS) entry which is preliminary data.</text>
</comment>
<evidence type="ECO:0000313" key="3">
    <source>
        <dbReference type="Proteomes" id="UP000619260"/>
    </source>
</evidence>
<keyword evidence="1" id="KW-0472">Membrane</keyword>
<sequence>MTQADDQFVVRIDRPALRRLTTRTAAVAVLLHSIVVAVVGGTAAVMVLTGAGSTVLKAAVGAGIALFAYAVGAIHVGLGTLSLLRLRQGMDRLLSAGLDGLWMAVPQSDAGSVFLPWTAVGVVSATDLWLRVRIQAGTMKFHPGSVGLDDPKIWRALNGNGLLVDMRDANAESDDILNAVSYYRKAAMPESSI</sequence>
<feature type="transmembrane region" description="Helical" evidence="1">
    <location>
        <begin position="60"/>
        <end position="84"/>
    </location>
</feature>
<keyword evidence="1" id="KW-0812">Transmembrane</keyword>
<organism evidence="2 3">
    <name type="scientific">Virgisporangium aliadipatigenens</name>
    <dbReference type="NCBI Taxonomy" id="741659"/>
    <lineage>
        <taxon>Bacteria</taxon>
        <taxon>Bacillati</taxon>
        <taxon>Actinomycetota</taxon>
        <taxon>Actinomycetes</taxon>
        <taxon>Micromonosporales</taxon>
        <taxon>Micromonosporaceae</taxon>
        <taxon>Virgisporangium</taxon>
    </lineage>
</organism>
<dbReference type="Proteomes" id="UP000619260">
    <property type="component" value="Unassembled WGS sequence"/>
</dbReference>
<protein>
    <submittedName>
        <fullName evidence="2">Uncharacterized protein</fullName>
    </submittedName>
</protein>
<evidence type="ECO:0000313" key="2">
    <source>
        <dbReference type="EMBL" id="GIJ50702.1"/>
    </source>
</evidence>
<accession>A0A8J3YU50</accession>
<dbReference type="AlphaFoldDB" id="A0A8J3YU50"/>
<proteinExistence type="predicted"/>
<feature type="transmembrane region" description="Helical" evidence="1">
    <location>
        <begin position="24"/>
        <end position="48"/>
    </location>
</feature>
<gene>
    <name evidence="2" type="ORF">Val02_75880</name>
</gene>
<keyword evidence="1" id="KW-1133">Transmembrane helix</keyword>